<dbReference type="EMBL" id="LAJE02000295">
    <property type="protein sequence ID" value="OEO29253.1"/>
    <property type="molecule type" value="Genomic_DNA"/>
</dbReference>
<dbReference type="OrthoDB" id="3483205at2"/>
<keyword evidence="3" id="KW-1185">Reference proteome</keyword>
<feature type="domain" description="DUF4326" evidence="1">
    <location>
        <begin position="31"/>
        <end position="115"/>
    </location>
</feature>
<accession>A0A1E5XKW7</accession>
<comment type="caution">
    <text evidence="2">The sequence shown here is derived from an EMBL/GenBank/DDBJ whole genome shotgun (WGS) entry which is preliminary data.</text>
</comment>
<evidence type="ECO:0000313" key="2">
    <source>
        <dbReference type="EMBL" id="OEO29253.1"/>
    </source>
</evidence>
<dbReference type="Proteomes" id="UP000095463">
    <property type="component" value="Unassembled WGS sequence"/>
</dbReference>
<organism evidence="2 3">
    <name type="scientific">Devosia insulae DS-56</name>
    <dbReference type="NCBI Taxonomy" id="1116389"/>
    <lineage>
        <taxon>Bacteria</taxon>
        <taxon>Pseudomonadati</taxon>
        <taxon>Pseudomonadota</taxon>
        <taxon>Alphaproteobacteria</taxon>
        <taxon>Hyphomicrobiales</taxon>
        <taxon>Devosiaceae</taxon>
        <taxon>Devosia</taxon>
    </lineage>
</organism>
<proteinExistence type="predicted"/>
<evidence type="ECO:0000259" key="1">
    <source>
        <dbReference type="Pfam" id="PF14216"/>
    </source>
</evidence>
<name>A0A1E5XKW7_9HYPH</name>
<protein>
    <recommendedName>
        <fullName evidence="1">DUF4326 domain-containing protein</fullName>
    </recommendedName>
</protein>
<sequence length="119" mass="12737">MARPQRLQVSRKAGFNLQATSLALNGLPAKLITRPGRWGNPFTIDDTARRYGLDHAAAQVKAVELCGQWLTGTLDPALSPGEPPARAVIRAELQGHNLACWCKAGTPCHADTLIELANG</sequence>
<dbReference type="RefSeq" id="WP_069911467.1">
    <property type="nucleotide sequence ID" value="NZ_LAJE02000295.1"/>
</dbReference>
<evidence type="ECO:0000313" key="3">
    <source>
        <dbReference type="Proteomes" id="UP000095463"/>
    </source>
</evidence>
<dbReference type="AlphaFoldDB" id="A0A1E5XKW7"/>
<gene>
    <name evidence="2" type="ORF">VW23_026465</name>
</gene>
<dbReference type="InterPro" id="IPR025475">
    <property type="entry name" value="DUF4326"/>
</dbReference>
<reference evidence="2 3" key="1">
    <citation type="journal article" date="2015" name="Genome Announc.">
        <title>Genome Assemblies of Three Soil-Associated Devosia species: D. insulae, D. limi, and D. soli.</title>
        <authorList>
            <person name="Hassan Y.I."/>
            <person name="Lepp D."/>
            <person name="Zhou T."/>
        </authorList>
    </citation>
    <scope>NUCLEOTIDE SEQUENCE [LARGE SCALE GENOMIC DNA]</scope>
    <source>
        <strain evidence="2 3">DS-56</strain>
    </source>
</reference>
<dbReference type="Pfam" id="PF14216">
    <property type="entry name" value="DUF4326"/>
    <property type="match status" value="1"/>
</dbReference>